<evidence type="ECO:0000313" key="3">
    <source>
        <dbReference type="Proteomes" id="UP000222788"/>
    </source>
</evidence>
<reference evidence="2 3" key="2">
    <citation type="journal article" date="2013" name="IMA Fungus">
        <title>IMA Genome-F 1: Ceratocystis fimbriata: Draft nuclear genome sequence for the plant pathogen, Ceratocystis fimbriata.</title>
        <authorList>
            <person name="Wilken P.M."/>
            <person name="Steenkamp E.T."/>
            <person name="Wingfield M.J."/>
            <person name="de Beer Z.W."/>
            <person name="Wingfield B.D."/>
        </authorList>
    </citation>
    <scope>NUCLEOTIDE SEQUENCE [LARGE SCALE GENOMIC DNA]</scope>
    <source>
        <strain evidence="2 3">CBS 114723</strain>
    </source>
</reference>
<sequence>MPSSPQRQLQMEPQPQPQPRFHSSSNLQLPSQYQRSSQTQNQLQLLLQPDLQFHPQTQPSLQLHSQSQSQQTPQESRQIQQRQICQSHQTRKTRPVQQAQHDIQGQQTAQTHRQLRRLSQSHSQTQTQQGIHSFDDTQEEASRIADDPIDPSMMDQSSLSNKAVALERDSMPSLKRARSPEPDIGYHYQSPVASNRDDETGTPVPRDANLNPTKRMRVAVRTRSGASTATTPVSATDVAGASSIATSNPPAAMPMPMPVSMPVSISNTIHTSTPTSSISTSIPASVSGCAPLSAIVSTPTLETTDIYQTYHNMPSLPALYPQPISGRMVMTQQQQSMQYIPSSYMAPRLPPMPQSHVSLPQPQHVQHAGNNGSTKPQKPPVVKSLPTVRDHTTSDVCESGDEYIPREIDAAGEQKVRPNGELTGGRKYLCKTFHLPHRADKLFMLATECARVLGYRDSYLLFNKNRSLFKMIANSIEKEELVRLSIIPYSYRSRQIAIVSARSMFRQFGSRVIVDGHRVRDDYWEAKAIKQGFTEEELSSDKRPGAAKARALAAATAVAEAAAAQAAVDQQQALLQGGHHDLSYGQYHGSASHYMQPVLPMPPVNNYYDQQVLATSIPQEYSDSRAHRQELGSHSYDQAQPLSIDYNSQNHASELNRPASQREMRSGYTNDMWRRSHDQSHSTVSQPPPAIEPGQASISSSTTRYSPHPSYGVYNTAPSASASTPTTASITTQSPSSMMTSSPYAYSIHTQAPTASTAMRSSVPALSTSQSYSYPPPTSSQVWQQTVPQTPQSSYSGYTTNQTSPSQGQNPDNQQQQQQYQSSISPVSNRLPSNMTMSSVSTMNQPYSNHSIYPSDQTPRQYLPPVSQTSSTQNWPTQPSQPIQSGRASATSQQQWWSGQQQQ</sequence>
<name>A0A2C5X4T2_9PEZI</name>
<feature type="region of interest" description="Disordered" evidence="1">
    <location>
        <begin position="1"/>
        <end position="141"/>
    </location>
</feature>
<feature type="compositionally biased region" description="Low complexity" evidence="1">
    <location>
        <begin position="767"/>
        <end position="796"/>
    </location>
</feature>
<feature type="compositionally biased region" description="Polar residues" evidence="1">
    <location>
        <begin position="359"/>
        <end position="376"/>
    </location>
</feature>
<feature type="compositionally biased region" description="Polar residues" evidence="1">
    <location>
        <begin position="696"/>
        <end position="705"/>
    </location>
</feature>
<evidence type="ECO:0000313" key="2">
    <source>
        <dbReference type="EMBL" id="PHH53267.1"/>
    </source>
</evidence>
<dbReference type="Pfam" id="PF08624">
    <property type="entry name" value="CRC_subunit"/>
    <property type="match status" value="1"/>
</dbReference>
<dbReference type="Proteomes" id="UP000222788">
    <property type="component" value="Unassembled WGS sequence"/>
</dbReference>
<dbReference type="STRING" id="1035309.A0A2C5X4T2"/>
<dbReference type="AlphaFoldDB" id="A0A2C5X4T2"/>
<dbReference type="EMBL" id="APWK03000046">
    <property type="protein sequence ID" value="PHH53267.1"/>
    <property type="molecule type" value="Genomic_DNA"/>
</dbReference>
<feature type="region of interest" description="Disordered" evidence="1">
    <location>
        <begin position="359"/>
        <end position="396"/>
    </location>
</feature>
<reference evidence="2 3" key="1">
    <citation type="journal article" date="2013" name="Fungal Biol.">
        <title>Analysis of microsatellite markers in the genome of the plant pathogen Ceratocystis fimbriata.</title>
        <authorList>
            <person name="Simpson M.C."/>
            <person name="Wilken P.M."/>
            <person name="Coetzee M.P."/>
            <person name="Wingfield M.J."/>
            <person name="Wingfield B.D."/>
        </authorList>
    </citation>
    <scope>NUCLEOTIDE SEQUENCE [LARGE SCALE GENOMIC DNA]</scope>
    <source>
        <strain evidence="2 3">CBS 114723</strain>
    </source>
</reference>
<dbReference type="InterPro" id="IPR013933">
    <property type="entry name" value="CRC_Rsc7/Swp82"/>
</dbReference>
<feature type="region of interest" description="Disordered" evidence="1">
    <location>
        <begin position="767"/>
        <end position="903"/>
    </location>
</feature>
<feature type="compositionally biased region" description="Low complexity" evidence="1">
    <location>
        <begin position="117"/>
        <end position="129"/>
    </location>
</feature>
<feature type="region of interest" description="Disordered" evidence="1">
    <location>
        <begin position="169"/>
        <end position="210"/>
    </location>
</feature>
<feature type="compositionally biased region" description="Low complexity" evidence="1">
    <location>
        <begin position="804"/>
        <end position="844"/>
    </location>
</feature>
<proteinExistence type="predicted"/>
<comment type="caution">
    <text evidence="2">The sequence shown here is derived from an EMBL/GenBank/DDBJ whole genome shotgun (WGS) entry which is preliminary data.</text>
</comment>
<accession>A0A2C5X4T2</accession>
<feature type="compositionally biased region" description="Low complexity" evidence="1">
    <location>
        <begin position="892"/>
        <end position="903"/>
    </location>
</feature>
<organism evidence="2 3">
    <name type="scientific">Ceratocystis fimbriata CBS 114723</name>
    <dbReference type="NCBI Taxonomy" id="1035309"/>
    <lineage>
        <taxon>Eukaryota</taxon>
        <taxon>Fungi</taxon>
        <taxon>Dikarya</taxon>
        <taxon>Ascomycota</taxon>
        <taxon>Pezizomycotina</taxon>
        <taxon>Sordariomycetes</taxon>
        <taxon>Hypocreomycetidae</taxon>
        <taxon>Microascales</taxon>
        <taxon>Ceratocystidaceae</taxon>
        <taxon>Ceratocystis</taxon>
    </lineage>
</organism>
<evidence type="ECO:0000256" key="1">
    <source>
        <dbReference type="SAM" id="MobiDB-lite"/>
    </source>
</evidence>
<protein>
    <submittedName>
        <fullName evidence="2">Chromatin structure-remodeling complex subunit rsc7</fullName>
    </submittedName>
</protein>
<feature type="compositionally biased region" description="Polar residues" evidence="1">
    <location>
        <begin position="95"/>
        <end position="111"/>
    </location>
</feature>
<feature type="compositionally biased region" description="Low complexity" evidence="1">
    <location>
        <begin position="31"/>
        <end position="88"/>
    </location>
</feature>
<feature type="compositionally biased region" description="Low complexity" evidence="1">
    <location>
        <begin position="716"/>
        <end position="741"/>
    </location>
</feature>
<gene>
    <name evidence="2" type="primary">rsc7_0</name>
    <name evidence="2" type="ORF">CFIMG_002839RA</name>
</gene>
<feature type="region of interest" description="Disordered" evidence="1">
    <location>
        <begin position="673"/>
        <end position="741"/>
    </location>
</feature>
<keyword evidence="3" id="KW-1185">Reference proteome</keyword>
<feature type="compositionally biased region" description="Polar residues" evidence="1">
    <location>
        <begin position="845"/>
        <end position="891"/>
    </location>
</feature>
<feature type="compositionally biased region" description="Low complexity" evidence="1">
    <location>
        <begin position="1"/>
        <end position="13"/>
    </location>
</feature>
<dbReference type="OrthoDB" id="5598844at2759"/>
<feature type="compositionally biased region" description="Polar residues" evidence="1">
    <location>
        <begin position="21"/>
        <end position="30"/>
    </location>
</feature>